<evidence type="ECO:0000259" key="2">
    <source>
        <dbReference type="Pfam" id="PF00931"/>
    </source>
</evidence>
<dbReference type="PANTHER" id="PTHR11017">
    <property type="entry name" value="LEUCINE-RICH REPEAT-CONTAINING PROTEIN"/>
    <property type="match status" value="1"/>
</dbReference>
<protein>
    <submittedName>
        <fullName evidence="3">NB-LRR resistance-like protein RGC6</fullName>
    </submittedName>
</protein>
<dbReference type="InterPro" id="IPR044974">
    <property type="entry name" value="Disease_R_plants"/>
</dbReference>
<reference evidence="3" key="1">
    <citation type="journal article" date="2012" name="Sci. Hortic.">
        <title>Cloning and characterization of resistance gene candidate sequences and molecular marker development in gerbera (Gerbera hybrida).</title>
        <authorList>
            <person name="Song X."/>
            <person name="Deng Z."/>
            <person name="Gong L."/>
            <person name="Hu J."/>
            <person name="Ma Q."/>
        </authorList>
    </citation>
    <scope>NUCLEOTIDE SEQUENCE</scope>
</reference>
<dbReference type="PANTHER" id="PTHR11017:SF573">
    <property type="entry name" value="ADP-RIBOSYL CYCLASE_CYCLIC ADP-RIBOSE HYDROLASE"/>
    <property type="match status" value="1"/>
</dbReference>
<dbReference type="GO" id="GO:0043531">
    <property type="term" value="F:ADP binding"/>
    <property type="evidence" value="ECO:0007669"/>
    <property type="project" value="InterPro"/>
</dbReference>
<dbReference type="GO" id="GO:0006952">
    <property type="term" value="P:defense response"/>
    <property type="evidence" value="ECO:0007669"/>
    <property type="project" value="InterPro"/>
</dbReference>
<evidence type="ECO:0000313" key="3">
    <source>
        <dbReference type="EMBL" id="AFU97064.1"/>
    </source>
</evidence>
<dbReference type="InterPro" id="IPR002182">
    <property type="entry name" value="NB-ARC"/>
</dbReference>
<keyword evidence="1" id="KW-0433">Leucine-rich repeat</keyword>
<feature type="domain" description="NB-ARC" evidence="2">
    <location>
        <begin position="1"/>
        <end position="145"/>
    </location>
</feature>
<dbReference type="Pfam" id="PF00931">
    <property type="entry name" value="NB-ARC"/>
    <property type="match status" value="1"/>
</dbReference>
<dbReference type="AlphaFoldDB" id="K4KDG1"/>
<dbReference type="EMBL" id="JX399666">
    <property type="protein sequence ID" value="AFU97064.1"/>
    <property type="molecule type" value="Genomic_DNA"/>
</dbReference>
<feature type="non-terminal residue" evidence="3">
    <location>
        <position position="172"/>
    </location>
</feature>
<dbReference type="InterPro" id="IPR042197">
    <property type="entry name" value="Apaf_helical"/>
</dbReference>
<proteinExistence type="predicted"/>
<accession>K4KDG1</accession>
<dbReference type="InterPro" id="IPR027417">
    <property type="entry name" value="P-loop_NTPase"/>
</dbReference>
<name>K4KDG1_GERHY</name>
<dbReference type="Gene3D" id="3.40.50.300">
    <property type="entry name" value="P-loop containing nucleotide triphosphate hydrolases"/>
    <property type="match status" value="1"/>
</dbReference>
<organism evidence="3">
    <name type="scientific">Gerbera hybrida</name>
    <name type="common">Daisy</name>
    <dbReference type="NCBI Taxonomy" id="18101"/>
    <lineage>
        <taxon>Eukaryota</taxon>
        <taxon>Viridiplantae</taxon>
        <taxon>Streptophyta</taxon>
        <taxon>Embryophyta</taxon>
        <taxon>Tracheophyta</taxon>
        <taxon>Spermatophyta</taxon>
        <taxon>Magnoliopsida</taxon>
        <taxon>eudicotyledons</taxon>
        <taxon>Gunneridae</taxon>
        <taxon>Pentapetalae</taxon>
        <taxon>asterids</taxon>
        <taxon>campanulids</taxon>
        <taxon>Asterales</taxon>
        <taxon>Asteraceae</taxon>
        <taxon>Mutisioideae</taxon>
        <taxon>Mutisieae</taxon>
        <taxon>Gerbera</taxon>
    </lineage>
</organism>
<dbReference type="SUPFAM" id="SSF52540">
    <property type="entry name" value="P-loop containing nucleoside triphosphate hydrolases"/>
    <property type="match status" value="1"/>
</dbReference>
<feature type="non-terminal residue" evidence="3">
    <location>
        <position position="1"/>
    </location>
</feature>
<evidence type="ECO:0000256" key="1">
    <source>
        <dbReference type="ARBA" id="ARBA00022614"/>
    </source>
</evidence>
<dbReference type="Gene3D" id="1.10.8.430">
    <property type="entry name" value="Helical domain of apoptotic protease-activating factors"/>
    <property type="match status" value="1"/>
</dbReference>
<sequence length="172" mass="19186">GGVGKTTIAKAIYNLLHIHFEAYSFCDDVKGVEKRHGLVHLQEKLLYDLMGVGGLKIRGVSQGISIMKRSTCAKKVLVVLDDIDHYTQFEALAGAPSWFGPGSMVIVTGRDRQLLSAHGVEEIYEVDLLYDDEALELFCLYAFKDKCPKEEFIYLANQVVKYVNGLPFALKV</sequence>